<evidence type="ECO:0000256" key="2">
    <source>
        <dbReference type="SAM" id="Phobius"/>
    </source>
</evidence>
<comment type="caution">
    <text evidence="3">The sequence shown here is derived from an EMBL/GenBank/DDBJ whole genome shotgun (WGS) entry which is preliminary data.</text>
</comment>
<feature type="region of interest" description="Disordered" evidence="1">
    <location>
        <begin position="1"/>
        <end position="57"/>
    </location>
</feature>
<evidence type="ECO:0000256" key="1">
    <source>
        <dbReference type="SAM" id="MobiDB-lite"/>
    </source>
</evidence>
<keyword evidence="2" id="KW-0812">Transmembrane</keyword>
<gene>
    <name evidence="3" type="ORF">FC07_GL000489</name>
</gene>
<feature type="compositionally biased region" description="Low complexity" evidence="1">
    <location>
        <begin position="13"/>
        <end position="25"/>
    </location>
</feature>
<proteinExistence type="predicted"/>
<dbReference type="RefSeq" id="WP_057903564.1">
    <property type="nucleotide sequence ID" value="NZ_AZDA01000013.1"/>
</dbReference>
<accession>A0A0R1H1Y8</accession>
<sequence>MRNEEPQTRASLRAARQQEAQTQQRQTREAEFEQAPFDDPTSESRRGHRQQTAETGTDAKISRLKHRLNWAIIVVGVLIVLVYLVLFFV</sequence>
<dbReference type="EMBL" id="AZDA01000013">
    <property type="protein sequence ID" value="KRK40478.1"/>
    <property type="molecule type" value="Genomic_DNA"/>
</dbReference>
<keyword evidence="2" id="KW-1133">Transmembrane helix</keyword>
<organism evidence="3 4">
    <name type="scientific">Loigolactobacillus bifermentans DSM 20003</name>
    <dbReference type="NCBI Taxonomy" id="1423726"/>
    <lineage>
        <taxon>Bacteria</taxon>
        <taxon>Bacillati</taxon>
        <taxon>Bacillota</taxon>
        <taxon>Bacilli</taxon>
        <taxon>Lactobacillales</taxon>
        <taxon>Lactobacillaceae</taxon>
        <taxon>Loigolactobacillus</taxon>
    </lineage>
</organism>
<name>A0A0R1H1Y8_9LACO</name>
<keyword evidence="2" id="KW-0472">Membrane</keyword>
<dbReference type="PATRIC" id="fig|1423726.3.peg.503"/>
<dbReference type="Proteomes" id="UP000051461">
    <property type="component" value="Unassembled WGS sequence"/>
</dbReference>
<evidence type="ECO:0000313" key="4">
    <source>
        <dbReference type="Proteomes" id="UP000051461"/>
    </source>
</evidence>
<feature type="transmembrane region" description="Helical" evidence="2">
    <location>
        <begin position="68"/>
        <end position="88"/>
    </location>
</feature>
<evidence type="ECO:0000313" key="3">
    <source>
        <dbReference type="EMBL" id="KRK40478.1"/>
    </source>
</evidence>
<dbReference type="STRING" id="1423726.FC07_GL000489"/>
<keyword evidence="4" id="KW-1185">Reference proteome</keyword>
<dbReference type="AlphaFoldDB" id="A0A0R1H1Y8"/>
<protein>
    <submittedName>
        <fullName evidence="3">Uncharacterized protein</fullName>
    </submittedName>
</protein>
<reference evidence="3 4" key="1">
    <citation type="journal article" date="2015" name="Genome Announc.">
        <title>Expanding the biotechnology potential of lactobacilli through comparative genomics of 213 strains and associated genera.</title>
        <authorList>
            <person name="Sun Z."/>
            <person name="Harris H.M."/>
            <person name="McCann A."/>
            <person name="Guo C."/>
            <person name="Argimon S."/>
            <person name="Zhang W."/>
            <person name="Yang X."/>
            <person name="Jeffery I.B."/>
            <person name="Cooney J.C."/>
            <person name="Kagawa T.F."/>
            <person name="Liu W."/>
            <person name="Song Y."/>
            <person name="Salvetti E."/>
            <person name="Wrobel A."/>
            <person name="Rasinkangas P."/>
            <person name="Parkhill J."/>
            <person name="Rea M.C."/>
            <person name="O'Sullivan O."/>
            <person name="Ritari J."/>
            <person name="Douillard F.P."/>
            <person name="Paul Ross R."/>
            <person name="Yang R."/>
            <person name="Briner A.E."/>
            <person name="Felis G.E."/>
            <person name="de Vos W.M."/>
            <person name="Barrangou R."/>
            <person name="Klaenhammer T.R."/>
            <person name="Caufield P.W."/>
            <person name="Cui Y."/>
            <person name="Zhang H."/>
            <person name="O'Toole P.W."/>
        </authorList>
    </citation>
    <scope>NUCLEOTIDE SEQUENCE [LARGE SCALE GENOMIC DNA]</scope>
    <source>
        <strain evidence="3 4">DSM 20003</strain>
    </source>
</reference>